<keyword evidence="2" id="KW-1185">Reference proteome</keyword>
<reference evidence="1" key="1">
    <citation type="journal article" date="2020" name="Fungal Divers.">
        <title>Resolving the Mortierellaceae phylogeny through synthesis of multi-gene phylogenetics and phylogenomics.</title>
        <authorList>
            <person name="Vandepol N."/>
            <person name="Liber J."/>
            <person name="Desiro A."/>
            <person name="Na H."/>
            <person name="Kennedy M."/>
            <person name="Barry K."/>
            <person name="Grigoriev I.V."/>
            <person name="Miller A.N."/>
            <person name="O'Donnell K."/>
            <person name="Stajich J.E."/>
            <person name="Bonito G."/>
        </authorList>
    </citation>
    <scope>NUCLEOTIDE SEQUENCE</scope>
    <source>
        <strain evidence="1">NRRL 2769</strain>
    </source>
</reference>
<dbReference type="Proteomes" id="UP000703661">
    <property type="component" value="Unassembled WGS sequence"/>
</dbReference>
<protein>
    <submittedName>
        <fullName evidence="1">Uncharacterized protein</fullName>
    </submittedName>
</protein>
<organism evidence="1 2">
    <name type="scientific">Entomortierella chlamydospora</name>
    <dbReference type="NCBI Taxonomy" id="101097"/>
    <lineage>
        <taxon>Eukaryota</taxon>
        <taxon>Fungi</taxon>
        <taxon>Fungi incertae sedis</taxon>
        <taxon>Mucoromycota</taxon>
        <taxon>Mortierellomycotina</taxon>
        <taxon>Mortierellomycetes</taxon>
        <taxon>Mortierellales</taxon>
        <taxon>Mortierellaceae</taxon>
        <taxon>Entomortierella</taxon>
    </lineage>
</organism>
<gene>
    <name evidence="1" type="ORF">BGZ80_004490</name>
</gene>
<accession>A0A9P6SW03</accession>
<proteinExistence type="predicted"/>
<sequence>MLKARKLARETELHRLFPYTQKWDSPAMHQLHLELTGQLLRKTLVRRDYNRAFKLYSTLTATSKVCEDFVWKKVSILIETALYQLRFGKLEDAHTTLEPYINIYPYNENPLLLGYAGVVEFALWSKNIRMKYSNGLENNQDIDIDRVSGVNDKAGTHDDWMEDEEDESNDARQWNSRISRHGNAAANLLEQALEKDPKNDMFLTYLVRLRCGKVGMAGLGSKSISRKRKLAIHDMKGYLKRFYTNNNDSILSLQ</sequence>
<evidence type="ECO:0000313" key="1">
    <source>
        <dbReference type="EMBL" id="KAG0007575.1"/>
    </source>
</evidence>
<dbReference type="EMBL" id="JAAAID010002288">
    <property type="protein sequence ID" value="KAG0007575.1"/>
    <property type="molecule type" value="Genomic_DNA"/>
</dbReference>
<dbReference type="AlphaFoldDB" id="A0A9P6SW03"/>
<comment type="caution">
    <text evidence="1">The sequence shown here is derived from an EMBL/GenBank/DDBJ whole genome shotgun (WGS) entry which is preliminary data.</text>
</comment>
<name>A0A9P6SW03_9FUNG</name>
<evidence type="ECO:0000313" key="2">
    <source>
        <dbReference type="Proteomes" id="UP000703661"/>
    </source>
</evidence>